<gene>
    <name evidence="1" type="ORF">SCMU_19410</name>
</gene>
<sequence length="94" mass="9669">MATVKVIIDASPGWTEARWTKNLAALLGPWGTLAAGRINGALEIRLPAAAPVAASALAPLADLDAQGFKVEYVLPDGVHGPEWVTALRAAGVSL</sequence>
<evidence type="ECO:0000313" key="1">
    <source>
        <dbReference type="EMBL" id="BCT76099.1"/>
    </source>
</evidence>
<accession>A0ABM7PVH5</accession>
<dbReference type="RefSeq" id="WP_229232749.1">
    <property type="nucleotide sequence ID" value="NZ_AP024525.1"/>
</dbReference>
<keyword evidence="2" id="KW-1185">Reference proteome</keyword>
<name>A0ABM7PVH5_SINCY</name>
<dbReference type="Proteomes" id="UP001319861">
    <property type="component" value="Chromosome"/>
</dbReference>
<proteinExistence type="predicted"/>
<evidence type="ECO:0000313" key="2">
    <source>
        <dbReference type="Proteomes" id="UP001319861"/>
    </source>
</evidence>
<protein>
    <submittedName>
        <fullName evidence="1">Uncharacterized protein</fullName>
    </submittedName>
</protein>
<dbReference type="EMBL" id="AP024525">
    <property type="protein sequence ID" value="BCT76099.1"/>
    <property type="molecule type" value="Genomic_DNA"/>
</dbReference>
<reference evidence="1 2" key="1">
    <citation type="journal article" date="2021" name="J. Biosci. Bioeng.">
        <title>Identification and characterization of a chc gene cluster responsible for the aromatization pathway of cyclohexanecarboxylate degradation in Sinomonas cyclohexanicum ATCC 51369.</title>
        <authorList>
            <person name="Yamamoto T."/>
            <person name="Hasegawa Y."/>
            <person name="Lau P.C.K."/>
            <person name="Iwaki H."/>
        </authorList>
    </citation>
    <scope>NUCLEOTIDE SEQUENCE [LARGE SCALE GENOMIC DNA]</scope>
    <source>
        <strain evidence="1 2">ATCC 51369</strain>
    </source>
</reference>
<organism evidence="1 2">
    <name type="scientific">Sinomonas cyclohexanicum</name>
    <name type="common">Corynebacterium cyclohexanicum</name>
    <dbReference type="NCBI Taxonomy" id="322009"/>
    <lineage>
        <taxon>Bacteria</taxon>
        <taxon>Bacillati</taxon>
        <taxon>Actinomycetota</taxon>
        <taxon>Actinomycetes</taxon>
        <taxon>Micrococcales</taxon>
        <taxon>Micrococcaceae</taxon>
        <taxon>Sinomonas</taxon>
    </lineage>
</organism>